<name>A0A7S8EC39_9CHLR</name>
<dbReference type="InterPro" id="IPR011990">
    <property type="entry name" value="TPR-like_helical_dom_sf"/>
</dbReference>
<evidence type="ECO:0000313" key="3">
    <source>
        <dbReference type="Proteomes" id="UP000594468"/>
    </source>
</evidence>
<proteinExistence type="predicted"/>
<keyword evidence="1" id="KW-0812">Transmembrane</keyword>
<reference evidence="2 3" key="1">
    <citation type="submission" date="2020-02" db="EMBL/GenBank/DDBJ databases">
        <authorList>
            <person name="Zheng R.K."/>
            <person name="Sun C.M."/>
        </authorList>
    </citation>
    <scope>NUCLEOTIDE SEQUENCE [LARGE SCALE GENOMIC DNA]</scope>
    <source>
        <strain evidence="3">rifampicinis</strain>
    </source>
</reference>
<accession>A0A7S8EC39</accession>
<dbReference type="SUPFAM" id="SSF48452">
    <property type="entry name" value="TPR-like"/>
    <property type="match status" value="1"/>
</dbReference>
<keyword evidence="1" id="KW-0472">Membrane</keyword>
<gene>
    <name evidence="2" type="ORF">G4Y79_07620</name>
</gene>
<dbReference type="Gene3D" id="1.25.40.10">
    <property type="entry name" value="Tetratricopeptide repeat domain"/>
    <property type="match status" value="1"/>
</dbReference>
<dbReference type="RefSeq" id="WP_195172294.1">
    <property type="nucleotide sequence ID" value="NZ_CP062983.1"/>
</dbReference>
<sequence length="125" mass="14481">MAKKQPVTANQPHREELYNMAISAVREGNPQGAKVLFTQILQQDPRNARAMMWLAKIARSKSERRRWLNRVLDINPQNEAAQKLLDRMDYNDSSRRNRLLFRLVTGAYVVIVLIVALLLLFAFAF</sequence>
<dbReference type="AlphaFoldDB" id="A0A7S8EC39"/>
<dbReference type="Proteomes" id="UP000594468">
    <property type="component" value="Chromosome"/>
</dbReference>
<organism evidence="2 3">
    <name type="scientific">Phototrophicus methaneseepsis</name>
    <dbReference type="NCBI Taxonomy" id="2710758"/>
    <lineage>
        <taxon>Bacteria</taxon>
        <taxon>Bacillati</taxon>
        <taxon>Chloroflexota</taxon>
        <taxon>Candidatus Thermofontia</taxon>
        <taxon>Phototrophicales</taxon>
        <taxon>Phototrophicaceae</taxon>
        <taxon>Phototrophicus</taxon>
    </lineage>
</organism>
<keyword evidence="3" id="KW-1185">Reference proteome</keyword>
<feature type="transmembrane region" description="Helical" evidence="1">
    <location>
        <begin position="99"/>
        <end position="124"/>
    </location>
</feature>
<protein>
    <submittedName>
        <fullName evidence="2">Tetratricopeptide repeat protein</fullName>
    </submittedName>
</protein>
<dbReference type="KEGG" id="pmet:G4Y79_07620"/>
<keyword evidence="1" id="KW-1133">Transmembrane helix</keyword>
<evidence type="ECO:0000313" key="2">
    <source>
        <dbReference type="EMBL" id="QPC84231.1"/>
    </source>
</evidence>
<dbReference type="Pfam" id="PF14559">
    <property type="entry name" value="TPR_19"/>
    <property type="match status" value="1"/>
</dbReference>
<dbReference type="EMBL" id="CP062983">
    <property type="protein sequence ID" value="QPC84231.1"/>
    <property type="molecule type" value="Genomic_DNA"/>
</dbReference>
<evidence type="ECO:0000256" key="1">
    <source>
        <dbReference type="SAM" id="Phobius"/>
    </source>
</evidence>